<dbReference type="Proteomes" id="UP001589610">
    <property type="component" value="Unassembled WGS sequence"/>
</dbReference>
<keyword evidence="1" id="KW-0812">Transmembrane</keyword>
<protein>
    <recommendedName>
        <fullName evidence="4">NYN domain-containing protein</fullName>
    </recommendedName>
</protein>
<keyword evidence="1" id="KW-1133">Transmembrane helix</keyword>
<comment type="caution">
    <text evidence="2">The sequence shown here is derived from an EMBL/GenBank/DDBJ whole genome shotgun (WGS) entry which is preliminary data.</text>
</comment>
<accession>A0ABV5TDU4</accession>
<keyword evidence="1" id="KW-0472">Membrane</keyword>
<evidence type="ECO:0000313" key="2">
    <source>
        <dbReference type="EMBL" id="MFB9677278.1"/>
    </source>
</evidence>
<keyword evidence="3" id="KW-1185">Reference proteome</keyword>
<name>A0ABV5TDU4_9ACTN</name>
<feature type="transmembrane region" description="Helical" evidence="1">
    <location>
        <begin position="22"/>
        <end position="42"/>
    </location>
</feature>
<dbReference type="EMBL" id="JBHMBS010000007">
    <property type="protein sequence ID" value="MFB9677278.1"/>
    <property type="molecule type" value="Genomic_DNA"/>
</dbReference>
<feature type="transmembrane region" description="Helical" evidence="1">
    <location>
        <begin position="208"/>
        <end position="227"/>
    </location>
</feature>
<evidence type="ECO:0000313" key="3">
    <source>
        <dbReference type="Proteomes" id="UP001589610"/>
    </source>
</evidence>
<feature type="transmembrane region" description="Helical" evidence="1">
    <location>
        <begin position="330"/>
        <end position="348"/>
    </location>
</feature>
<gene>
    <name evidence="2" type="ORF">ACFFRH_17505</name>
</gene>
<feature type="transmembrane region" description="Helical" evidence="1">
    <location>
        <begin position="291"/>
        <end position="310"/>
    </location>
</feature>
<proteinExistence type="predicted"/>
<sequence length="360" mass="38306">METTTDETITDHRKVTPRWPRWAAYAASAWSLAYGCLGLHWARGGAGFPFGEGDVPDARAESWLGGATASGTAPVIAALGFTGAVLALVMARVRPRGAARVAVLATAWAIAVTLVALVPDARIMIALGYVPIVLAGLPFGWPDVDYFEVALPWPVLNLIICLAGGLLWAGAALAFQRRTGDACGGCGRSASGSAIWTTPASAARWGRWAAYTAFVVPLFYAVVRWAWALNIPLLFSEEELRWLHETGLVWAGAGLATFAAAGGVLTLGLVHRWGEIWPRWVVGLAGRRVPPALPVALASVVTAVLLSAGAQVVRVTDWTDPAAWLSSPMAYWPIWAVALGVATLAYHLRRRGRCRHCGLV</sequence>
<reference evidence="2 3" key="1">
    <citation type="submission" date="2024-09" db="EMBL/GenBank/DDBJ databases">
        <authorList>
            <person name="Sun Q."/>
            <person name="Mori K."/>
        </authorList>
    </citation>
    <scope>NUCLEOTIDE SEQUENCE [LARGE SCALE GENOMIC DNA]</scope>
    <source>
        <strain evidence="2 3">JCM 3028</strain>
    </source>
</reference>
<organism evidence="2 3">
    <name type="scientific">Streptosporangium vulgare</name>
    <dbReference type="NCBI Taxonomy" id="46190"/>
    <lineage>
        <taxon>Bacteria</taxon>
        <taxon>Bacillati</taxon>
        <taxon>Actinomycetota</taxon>
        <taxon>Actinomycetes</taxon>
        <taxon>Streptosporangiales</taxon>
        <taxon>Streptosporangiaceae</taxon>
        <taxon>Streptosporangium</taxon>
    </lineage>
</organism>
<feature type="transmembrane region" description="Helical" evidence="1">
    <location>
        <begin position="97"/>
        <end position="118"/>
    </location>
</feature>
<evidence type="ECO:0000256" key="1">
    <source>
        <dbReference type="SAM" id="Phobius"/>
    </source>
</evidence>
<feature type="transmembrane region" description="Helical" evidence="1">
    <location>
        <begin position="153"/>
        <end position="175"/>
    </location>
</feature>
<dbReference type="RefSeq" id="WP_386157745.1">
    <property type="nucleotide sequence ID" value="NZ_JBHMBS010000007.1"/>
</dbReference>
<feature type="transmembrane region" description="Helical" evidence="1">
    <location>
        <begin position="63"/>
        <end position="91"/>
    </location>
</feature>
<feature type="transmembrane region" description="Helical" evidence="1">
    <location>
        <begin position="247"/>
        <end position="270"/>
    </location>
</feature>
<evidence type="ECO:0008006" key="4">
    <source>
        <dbReference type="Google" id="ProtNLM"/>
    </source>
</evidence>